<dbReference type="InParanoid" id="K0KMP1"/>
<organism evidence="3 4">
    <name type="scientific">Wickerhamomyces ciferrii (strain ATCC 14091 / BCRC 22168 / CBS 111 / JCM 3599 / NBRC 0793 / NRRL Y-1031 F-60-10)</name>
    <name type="common">Yeast</name>
    <name type="synonym">Pichia ciferrii</name>
    <dbReference type="NCBI Taxonomy" id="1206466"/>
    <lineage>
        <taxon>Eukaryota</taxon>
        <taxon>Fungi</taxon>
        <taxon>Dikarya</taxon>
        <taxon>Ascomycota</taxon>
        <taxon>Saccharomycotina</taxon>
        <taxon>Saccharomycetes</taxon>
        <taxon>Phaffomycetales</taxon>
        <taxon>Wickerhamomycetaceae</taxon>
        <taxon>Wickerhamomyces</taxon>
    </lineage>
</organism>
<dbReference type="EMBL" id="CAIF01000043">
    <property type="protein sequence ID" value="CCH42383.1"/>
    <property type="molecule type" value="Genomic_DNA"/>
</dbReference>
<keyword evidence="1" id="KW-0812">Transmembrane</keyword>
<dbReference type="STRING" id="1206466.K0KMP1"/>
<comment type="caution">
    <text evidence="3">The sequence shown here is derived from an EMBL/GenBank/DDBJ whole genome shotgun (WGS) entry which is preliminary data.</text>
</comment>
<proteinExistence type="predicted"/>
<evidence type="ECO:0000313" key="3">
    <source>
        <dbReference type="EMBL" id="CCH42383.1"/>
    </source>
</evidence>
<dbReference type="PANTHER" id="PTHR43404:SF1">
    <property type="entry name" value="MNN4P"/>
    <property type="match status" value="1"/>
</dbReference>
<sequence>MRFQRYLNALNPSGLFQSVKSFNYTQLSNTPVSTNKSKNLILKSKIIILIALIFIGTNVLLTNFIFNVDNYGQYVQSLNSMDLYLKLNKRFQGYKEFLKIFSIPNNELNLSINQNIAHNEFNHNYSSTALISYINHIYASKEQDPKGLLLNETIDFHWADWLDVQQATPFVKMYPDLLKRFGSHDAIKDYVHQICEVPLKDLRQQWDDYDLYEGRTTTHEQVIGIEICGAIEKYYYNPIPERIMLETNYHYHTVGVNPERLQDPLGKEGNAKRFYNSKHVTATQINNFKPNDQRMDLLNDLKHNYIGKGYELESFKLKPFVDQSVKAYKKPKVMTMIKKLERKQNRENVELTPTEQKRLDFLKYSWDHVGIKQPFFFTSLRIQIDVTNHELVHYSYPWMKKILNGEERLKIIHHTIRSWFKFAENAQVICWFNYGNLYGWYFNSQNLPWDTDLDVQISIQDQDRLGQYYNNTLVIENPELGDHLFFYQTNPWYINNHEGQHIDSRYIEAKSGIYIDISALWIDKLPAVSKSSDQEDRKDEEIIKFHCKNNNYFAFEDIFPLRRTIFEGAQCYIPNKPKKVLWDFYGAKCTDKKYNKDHNWQKDIGMWIPNQICENKKIPKTGDRFDDNGDLTLSGACNDVEIQRNFKLTQDQYEIHKKEFEIVVEQDGGDASSLSENELPIYRFYDPKEFQ</sequence>
<dbReference type="Pfam" id="PF04991">
    <property type="entry name" value="LicD"/>
    <property type="match status" value="1"/>
</dbReference>
<evidence type="ECO:0000313" key="4">
    <source>
        <dbReference type="Proteomes" id="UP000009328"/>
    </source>
</evidence>
<keyword evidence="1" id="KW-0472">Membrane</keyword>
<feature type="domain" description="LicD/FKTN/FKRP nucleotidyltransferase" evidence="2">
    <location>
        <begin position="425"/>
        <end position="535"/>
    </location>
</feature>
<gene>
    <name evidence="3" type="ORF">BN7_1928</name>
</gene>
<keyword evidence="4" id="KW-1185">Reference proteome</keyword>
<reference evidence="3 4" key="1">
    <citation type="journal article" date="2012" name="Eukaryot. Cell">
        <title>Draft genome sequence of Wickerhamomyces ciferrii NRRL Y-1031 F-60-10.</title>
        <authorList>
            <person name="Schneider J."/>
            <person name="Andrea H."/>
            <person name="Blom J."/>
            <person name="Jaenicke S."/>
            <person name="Ruckert C."/>
            <person name="Schorsch C."/>
            <person name="Szczepanowski R."/>
            <person name="Farwick M."/>
            <person name="Goesmann A."/>
            <person name="Puhler A."/>
            <person name="Schaffer S."/>
            <person name="Tauch A."/>
            <person name="Kohler T."/>
            <person name="Brinkrolf K."/>
        </authorList>
    </citation>
    <scope>NUCLEOTIDE SEQUENCE [LARGE SCALE GENOMIC DNA]</scope>
    <source>
        <strain evidence="4">ATCC 14091 / BCRC 22168 / CBS 111 / JCM 3599 / NBRC 0793 / NRRL Y-1031 F-60-10</strain>
    </source>
</reference>
<dbReference type="eggNOG" id="ENOG502SD1A">
    <property type="taxonomic scope" value="Eukaryota"/>
</dbReference>
<dbReference type="PANTHER" id="PTHR43404">
    <property type="entry name" value="LIPOPOLYSACCHARIDE CHOLINEPHOSPHOTRANSFERASE LICD"/>
    <property type="match status" value="1"/>
</dbReference>
<dbReference type="HOGENOM" id="CLU_451986_0_0_1"/>
<evidence type="ECO:0000259" key="2">
    <source>
        <dbReference type="Pfam" id="PF04991"/>
    </source>
</evidence>
<dbReference type="GO" id="GO:0009100">
    <property type="term" value="P:glycoprotein metabolic process"/>
    <property type="evidence" value="ECO:0007669"/>
    <property type="project" value="UniProtKB-ARBA"/>
</dbReference>
<dbReference type="Proteomes" id="UP000009328">
    <property type="component" value="Unassembled WGS sequence"/>
</dbReference>
<accession>K0KMP1</accession>
<feature type="transmembrane region" description="Helical" evidence="1">
    <location>
        <begin position="46"/>
        <end position="66"/>
    </location>
</feature>
<evidence type="ECO:0000256" key="1">
    <source>
        <dbReference type="SAM" id="Phobius"/>
    </source>
</evidence>
<keyword evidence="1" id="KW-1133">Transmembrane helix</keyword>
<dbReference type="InterPro" id="IPR052942">
    <property type="entry name" value="LPS_cholinephosphotransferase"/>
</dbReference>
<dbReference type="InterPro" id="IPR007074">
    <property type="entry name" value="LicD/FKTN/FKRP_NTP_transf"/>
</dbReference>
<dbReference type="AlphaFoldDB" id="K0KMP1"/>
<protein>
    <recommendedName>
        <fullName evidence="2">LicD/FKTN/FKRP nucleotidyltransferase domain-containing protein</fullName>
    </recommendedName>
</protein>
<name>K0KMP1_WICCF</name>